<organism evidence="7 8">
    <name type="scientific">Tardibacter chloracetimidivorans</name>
    <dbReference type="NCBI Taxonomy" id="1921510"/>
    <lineage>
        <taxon>Bacteria</taxon>
        <taxon>Pseudomonadati</taxon>
        <taxon>Pseudomonadota</taxon>
        <taxon>Alphaproteobacteria</taxon>
        <taxon>Sphingomonadales</taxon>
        <taxon>Sphingomonadaceae</taxon>
        <taxon>Tardibacter</taxon>
    </lineage>
</organism>
<dbReference type="Pfam" id="PF05154">
    <property type="entry name" value="TM2"/>
    <property type="match status" value="1"/>
</dbReference>
<accession>A0A1L3ZQM3</accession>
<proteinExistence type="predicted"/>
<reference evidence="8" key="1">
    <citation type="submission" date="2016-11" db="EMBL/GenBank/DDBJ databases">
        <title>Complete Genome Sequence of alachlor-degrading Sphingomonas sp. strain JJ-A5.</title>
        <authorList>
            <person name="Lee H."/>
            <person name="Ka J.-O."/>
        </authorList>
    </citation>
    <scope>NUCLEOTIDE SEQUENCE [LARGE SCALE GENOMIC DNA]</scope>
    <source>
        <strain evidence="8">JJ-A5</strain>
    </source>
</reference>
<dbReference type="OrthoDB" id="2004788at2"/>
<comment type="subcellular location">
    <subcellularLocation>
        <location evidence="1">Membrane</location>
        <topology evidence="1">Multi-pass membrane protein</topology>
    </subcellularLocation>
</comment>
<dbReference type="AlphaFoldDB" id="A0A1L3ZQM3"/>
<dbReference type="EMBL" id="CP018221">
    <property type="protein sequence ID" value="API57929.1"/>
    <property type="molecule type" value="Genomic_DNA"/>
</dbReference>
<evidence type="ECO:0000256" key="1">
    <source>
        <dbReference type="ARBA" id="ARBA00004141"/>
    </source>
</evidence>
<evidence type="ECO:0000256" key="4">
    <source>
        <dbReference type="ARBA" id="ARBA00023136"/>
    </source>
</evidence>
<keyword evidence="4 5" id="KW-0472">Membrane</keyword>
<dbReference type="GO" id="GO:0016020">
    <property type="term" value="C:membrane"/>
    <property type="evidence" value="ECO:0007669"/>
    <property type="project" value="UniProtKB-SubCell"/>
</dbReference>
<evidence type="ECO:0000256" key="5">
    <source>
        <dbReference type="SAM" id="Phobius"/>
    </source>
</evidence>
<dbReference type="KEGG" id="sphj:BSL82_00285"/>
<keyword evidence="2 5" id="KW-0812">Transmembrane</keyword>
<feature type="domain" description="TM2" evidence="6">
    <location>
        <begin position="15"/>
        <end position="59"/>
    </location>
</feature>
<feature type="transmembrane region" description="Helical" evidence="5">
    <location>
        <begin position="20"/>
        <end position="38"/>
    </location>
</feature>
<feature type="transmembrane region" description="Helical" evidence="5">
    <location>
        <begin position="44"/>
        <end position="63"/>
    </location>
</feature>
<evidence type="ECO:0000313" key="7">
    <source>
        <dbReference type="EMBL" id="API57929.1"/>
    </source>
</evidence>
<keyword evidence="3 5" id="KW-1133">Transmembrane helix</keyword>
<sequence>MVAEHTRIGIYEAGRRSIGLAYLLWFFLGTFGAHRFYLKRTGSGWVQFGVHVGGWLLIALALWRVGQGSYVETAQSGAYMMRMSWSAALGGGILAWMGWALLAIVWPWWLIDAFLIPGIARRFNRRLREAIGR</sequence>
<evidence type="ECO:0000259" key="6">
    <source>
        <dbReference type="Pfam" id="PF05154"/>
    </source>
</evidence>
<dbReference type="Proteomes" id="UP000182063">
    <property type="component" value="Chromosome"/>
</dbReference>
<evidence type="ECO:0000256" key="3">
    <source>
        <dbReference type="ARBA" id="ARBA00022989"/>
    </source>
</evidence>
<protein>
    <recommendedName>
        <fullName evidence="6">TM2 domain-containing protein</fullName>
    </recommendedName>
</protein>
<dbReference type="STRING" id="1921510.BSL82_00285"/>
<gene>
    <name evidence="7" type="ORF">BSL82_00285</name>
</gene>
<feature type="transmembrane region" description="Helical" evidence="5">
    <location>
        <begin position="84"/>
        <end position="109"/>
    </location>
</feature>
<name>A0A1L3ZQM3_9SPHN</name>
<evidence type="ECO:0000313" key="8">
    <source>
        <dbReference type="Proteomes" id="UP000182063"/>
    </source>
</evidence>
<dbReference type="InterPro" id="IPR007829">
    <property type="entry name" value="TM2"/>
</dbReference>
<evidence type="ECO:0000256" key="2">
    <source>
        <dbReference type="ARBA" id="ARBA00022692"/>
    </source>
</evidence>
<keyword evidence="8" id="KW-1185">Reference proteome</keyword>